<keyword evidence="3" id="KW-0949">S-adenosyl-L-methionine</keyword>
<dbReference type="RefSeq" id="WP_229571068.1">
    <property type="nucleotide sequence ID" value="NZ_AP025226.1"/>
</dbReference>
<accession>A0AAQ4CMK2</accession>
<organism evidence="6 7">
    <name type="scientific">Saccharolobus caldissimus</name>
    <dbReference type="NCBI Taxonomy" id="1702097"/>
    <lineage>
        <taxon>Archaea</taxon>
        <taxon>Thermoproteota</taxon>
        <taxon>Thermoprotei</taxon>
        <taxon>Sulfolobales</taxon>
        <taxon>Sulfolobaceae</taxon>
        <taxon>Saccharolobus</taxon>
    </lineage>
</organism>
<dbReference type="PANTHER" id="PTHR22807:SF70">
    <property type="entry name" value="TRNA_RRNA CYTOSINE-C5-METHYLASE, NOL1_NOP2_SUN FAMILY, FUSED TO N-TERMINAL NUSB REGULATOR DOMAIN"/>
    <property type="match status" value="1"/>
</dbReference>
<keyword evidence="7" id="KW-1185">Reference proteome</keyword>
<name>A0AAQ4CMK2_9CREN</name>
<evidence type="ECO:0000256" key="2">
    <source>
        <dbReference type="ARBA" id="ARBA00022679"/>
    </source>
</evidence>
<gene>
    <name evidence="6" type="ORF">SACC_00500</name>
</gene>
<proteinExistence type="predicted"/>
<dbReference type="PROSITE" id="PS51686">
    <property type="entry name" value="SAM_MT_RSMB_NOP"/>
    <property type="match status" value="1"/>
</dbReference>
<dbReference type="GO" id="GO:0001510">
    <property type="term" value="P:RNA methylation"/>
    <property type="evidence" value="ECO:0007669"/>
    <property type="project" value="InterPro"/>
</dbReference>
<dbReference type="GeneID" id="68864760"/>
<sequence>MEGIVKFLSSLLYYVEERGYPFAVAFKRAYRDNKPREVNSNLLYEYSRRFLLSYFSLPSVKKRSIRVKYWIEGKHDNITFPEWMEESLKNFVNLSLLKESLKSKVVWIRVNLLKTDIDKVIKALENYKIEFSLDKDLYYMIKIEKSKVRLSALDLVKEYKVIIQDKASSLVIEALKPEYKDKLIDLSSAPGVKASLYMMLTENKSEIFLTDIDFSRLLRELRLLKKSGVDMDKIHIIHQDSSRNSLTKGDKVLLDAPCSSSGMISNDPTILIKLNREKIIRFSNLQKRLINEAINIKAKELVYAVCSFFPEEGETIVDKYYDLLERPFNNYSSGYTSFKSGILTNRTFPHIDSTEGFFISKLNLEKL</sequence>
<keyword evidence="4" id="KW-0694">RNA-binding</keyword>
<evidence type="ECO:0000259" key="5">
    <source>
        <dbReference type="PROSITE" id="PS51686"/>
    </source>
</evidence>
<feature type="domain" description="SAM-dependent MTase RsmB/NOP-type" evidence="5">
    <location>
        <begin position="96"/>
        <end position="365"/>
    </location>
</feature>
<protein>
    <submittedName>
        <fullName evidence="6">rRNA cytosine-C5-methyltransferase</fullName>
    </submittedName>
</protein>
<dbReference type="KEGG" id="scas:SACC_00500"/>
<dbReference type="Pfam" id="PF01189">
    <property type="entry name" value="Methyltr_RsmB-F"/>
    <property type="match status" value="1"/>
</dbReference>
<dbReference type="PRINTS" id="PR02008">
    <property type="entry name" value="RCMTFAMILY"/>
</dbReference>
<keyword evidence="1" id="KW-0489">Methyltransferase</keyword>
<dbReference type="InterPro" id="IPR001678">
    <property type="entry name" value="MeTrfase_RsmB-F_NOP2_dom"/>
</dbReference>
<dbReference type="PANTHER" id="PTHR22807">
    <property type="entry name" value="NOP2 YEAST -RELATED NOL1/NOP2/FMU SUN DOMAIN-CONTAINING"/>
    <property type="match status" value="1"/>
</dbReference>
<dbReference type="GO" id="GO:0008173">
    <property type="term" value="F:RNA methyltransferase activity"/>
    <property type="evidence" value="ECO:0007669"/>
    <property type="project" value="InterPro"/>
</dbReference>
<evidence type="ECO:0000313" key="7">
    <source>
        <dbReference type="Proteomes" id="UP001319921"/>
    </source>
</evidence>
<dbReference type="InterPro" id="IPR023267">
    <property type="entry name" value="RCMT"/>
</dbReference>
<dbReference type="InterPro" id="IPR029063">
    <property type="entry name" value="SAM-dependent_MTases_sf"/>
</dbReference>
<evidence type="ECO:0000256" key="4">
    <source>
        <dbReference type="ARBA" id="ARBA00022884"/>
    </source>
</evidence>
<dbReference type="InterPro" id="IPR049560">
    <property type="entry name" value="MeTrfase_RsmB-F_NOP2_cat"/>
</dbReference>
<evidence type="ECO:0000256" key="3">
    <source>
        <dbReference type="ARBA" id="ARBA00022691"/>
    </source>
</evidence>
<dbReference type="AlphaFoldDB" id="A0AAQ4CMK2"/>
<keyword evidence="2" id="KW-0808">Transferase</keyword>
<dbReference type="EMBL" id="AP025226">
    <property type="protein sequence ID" value="BDB97033.1"/>
    <property type="molecule type" value="Genomic_DNA"/>
</dbReference>
<reference evidence="6 7" key="1">
    <citation type="journal article" date="2022" name="Microbiol. Resour. Announc.">
        <title>Complete Genome Sequence of the Hyperthermophilic and Acidophilic Archaeon Saccharolobus caldissimus Strain HS-3T.</title>
        <authorList>
            <person name="Sakai H.D."/>
            <person name="Kurosawa N."/>
        </authorList>
    </citation>
    <scope>NUCLEOTIDE SEQUENCE [LARGE SCALE GENOMIC DNA]</scope>
    <source>
        <strain evidence="6 7">JCM32116</strain>
    </source>
</reference>
<evidence type="ECO:0000313" key="6">
    <source>
        <dbReference type="EMBL" id="BDB97033.1"/>
    </source>
</evidence>
<dbReference type="SUPFAM" id="SSF53335">
    <property type="entry name" value="S-adenosyl-L-methionine-dependent methyltransferases"/>
    <property type="match status" value="1"/>
</dbReference>
<dbReference type="Proteomes" id="UP001319921">
    <property type="component" value="Chromosome"/>
</dbReference>
<dbReference type="GO" id="GO:0003723">
    <property type="term" value="F:RNA binding"/>
    <property type="evidence" value="ECO:0007669"/>
    <property type="project" value="UniProtKB-KW"/>
</dbReference>
<dbReference type="Gene3D" id="3.40.50.150">
    <property type="entry name" value="Vaccinia Virus protein VP39"/>
    <property type="match status" value="1"/>
</dbReference>
<evidence type="ECO:0000256" key="1">
    <source>
        <dbReference type="ARBA" id="ARBA00022603"/>
    </source>
</evidence>